<reference evidence="2" key="1">
    <citation type="submission" date="2021-02" db="EMBL/GenBank/DDBJ databases">
        <authorList>
            <person name="Dougan E. K."/>
            <person name="Rhodes N."/>
            <person name="Thang M."/>
            <person name="Chan C."/>
        </authorList>
    </citation>
    <scope>NUCLEOTIDE SEQUENCE</scope>
</reference>
<sequence>MATAPKKPTAVNAGTMEAAFRFLAEEIRQEMRAEMMKVVESTVSCCASICMDRMQALRAELLSEFEEASQQNATAAANPVKSAADEVRRRTSFYELYTADEDHDLDCDKENDDDLASVYDHLERCNRRRSSAHPVPVLPSGPFLAPPVQKESSLTTSDEELTPAVPQTDVHRLGARRNSSFEKIVPMVPLHDFLQGAASPRPAVPAEASTALADRVAWLEFFLFPGAAPIAKSTLSLPERVKLLDGHIWGRDAEIVEVLEMTARVQLAERALMGSVSK</sequence>
<gene>
    <name evidence="2" type="ORF">SNAT2548_LOCUS15629</name>
</gene>
<evidence type="ECO:0000256" key="1">
    <source>
        <dbReference type="SAM" id="Coils"/>
    </source>
</evidence>
<accession>A0A812NA19</accession>
<dbReference type="AlphaFoldDB" id="A0A812NA19"/>
<name>A0A812NA19_9DINO</name>
<evidence type="ECO:0000313" key="3">
    <source>
        <dbReference type="Proteomes" id="UP000604046"/>
    </source>
</evidence>
<keyword evidence="1" id="KW-0175">Coiled coil</keyword>
<dbReference type="EMBL" id="CAJNDS010002024">
    <property type="protein sequence ID" value="CAE7296840.1"/>
    <property type="molecule type" value="Genomic_DNA"/>
</dbReference>
<protein>
    <submittedName>
        <fullName evidence="2">Uncharacterized protein</fullName>
    </submittedName>
</protein>
<evidence type="ECO:0000313" key="2">
    <source>
        <dbReference type="EMBL" id="CAE7296840.1"/>
    </source>
</evidence>
<keyword evidence="3" id="KW-1185">Reference proteome</keyword>
<proteinExistence type="predicted"/>
<organism evidence="2 3">
    <name type="scientific">Symbiodinium natans</name>
    <dbReference type="NCBI Taxonomy" id="878477"/>
    <lineage>
        <taxon>Eukaryota</taxon>
        <taxon>Sar</taxon>
        <taxon>Alveolata</taxon>
        <taxon>Dinophyceae</taxon>
        <taxon>Suessiales</taxon>
        <taxon>Symbiodiniaceae</taxon>
        <taxon>Symbiodinium</taxon>
    </lineage>
</organism>
<feature type="coiled-coil region" evidence="1">
    <location>
        <begin position="51"/>
        <end position="78"/>
    </location>
</feature>
<comment type="caution">
    <text evidence="2">The sequence shown here is derived from an EMBL/GenBank/DDBJ whole genome shotgun (WGS) entry which is preliminary data.</text>
</comment>
<dbReference type="Proteomes" id="UP000604046">
    <property type="component" value="Unassembled WGS sequence"/>
</dbReference>
<dbReference type="OrthoDB" id="10354638at2759"/>